<dbReference type="PANTHER" id="PTHR11439:SF505">
    <property type="entry name" value="REVERSE TRANSCRIPTASE TY1_COPIA-TYPE DOMAIN-CONTAINING PROTEIN"/>
    <property type="match status" value="1"/>
</dbReference>
<protein>
    <submittedName>
        <fullName evidence="2">Uncharacterized mitochondrial protein AtMg00810-like</fullName>
    </submittedName>
</protein>
<dbReference type="RefSeq" id="XP_016466866.1">
    <property type="nucleotide sequence ID" value="XM_016611380.1"/>
</dbReference>
<dbReference type="OrthoDB" id="1688190at2759"/>
<dbReference type="Pfam" id="PF07727">
    <property type="entry name" value="RVT_2"/>
    <property type="match status" value="1"/>
</dbReference>
<gene>
    <name evidence="2" type="primary">LOC107789541</name>
</gene>
<dbReference type="PaxDb" id="4097-A0A1S3ZR56"/>
<dbReference type="PANTHER" id="PTHR11439">
    <property type="entry name" value="GAG-POL-RELATED RETROTRANSPOSON"/>
    <property type="match status" value="1"/>
</dbReference>
<dbReference type="KEGG" id="nta:107789541"/>
<reference evidence="2" key="1">
    <citation type="submission" date="2025-08" db="UniProtKB">
        <authorList>
            <consortium name="RefSeq"/>
        </authorList>
    </citation>
    <scope>IDENTIFICATION</scope>
</reference>
<name>A0A1S3ZR56_TOBAC</name>
<accession>A0A1S3ZR56</accession>
<dbReference type="SUPFAM" id="SSF56672">
    <property type="entry name" value="DNA/RNA polymerases"/>
    <property type="match status" value="1"/>
</dbReference>
<proteinExistence type="predicted"/>
<dbReference type="InterPro" id="IPR013103">
    <property type="entry name" value="RVT_2"/>
</dbReference>
<organism evidence="2">
    <name type="scientific">Nicotiana tabacum</name>
    <name type="common">Common tobacco</name>
    <dbReference type="NCBI Taxonomy" id="4097"/>
    <lineage>
        <taxon>Eukaryota</taxon>
        <taxon>Viridiplantae</taxon>
        <taxon>Streptophyta</taxon>
        <taxon>Embryophyta</taxon>
        <taxon>Tracheophyta</taxon>
        <taxon>Spermatophyta</taxon>
        <taxon>Magnoliopsida</taxon>
        <taxon>eudicotyledons</taxon>
        <taxon>Gunneridae</taxon>
        <taxon>Pentapetalae</taxon>
        <taxon>asterids</taxon>
        <taxon>lamiids</taxon>
        <taxon>Solanales</taxon>
        <taxon>Solanaceae</taxon>
        <taxon>Nicotianoideae</taxon>
        <taxon>Nicotianeae</taxon>
        <taxon>Nicotiana</taxon>
    </lineage>
</organism>
<dbReference type="InterPro" id="IPR043502">
    <property type="entry name" value="DNA/RNA_pol_sf"/>
</dbReference>
<evidence type="ECO:0000259" key="1">
    <source>
        <dbReference type="Pfam" id="PF07727"/>
    </source>
</evidence>
<dbReference type="AlphaFoldDB" id="A0A1S3ZR56"/>
<dbReference type="STRING" id="4097.A0A1S3ZR56"/>
<evidence type="ECO:0000313" key="2">
    <source>
        <dbReference type="RefSeq" id="XP_016466866.1"/>
    </source>
</evidence>
<feature type="domain" description="Reverse transcriptase Ty1/copia-type" evidence="1">
    <location>
        <begin position="3"/>
        <end position="181"/>
    </location>
</feature>
<sequence length="295" mass="33442">MTTIRSLIDVVVKKGWDMFQLDVNNALLCGDLYEELYMRIPQGLVVSGDNMVCKLKKSLYGLKQASRQWYSKLSDFLMSMGYSVSKNDYSLFIKSVNGLITIIVVYIDDILLSGNDAQEMFSLKLLLDKQFKIKDLGHLHYFLGLEELSEPGGVIVYQRKFALDLLSYFNCLDCPPVASPMDVTVKFKDNPSEPLSDPTLYRKLVDKLNFLTNTRLDLAFSVQFLSQFIHAPSTVHLNVVYHVLRYVKGTLGQGLLMFNDPDFSLQAYCDLDWATCPFSQRSVSGFLVLLGGFLL</sequence>